<feature type="transmembrane region" description="Helical" evidence="5">
    <location>
        <begin position="131"/>
        <end position="154"/>
    </location>
</feature>
<dbReference type="AlphaFoldDB" id="A0A938XAV2"/>
<dbReference type="RefSeq" id="WP_204905716.1">
    <property type="nucleotide sequence ID" value="NZ_JACJKS010000003.1"/>
</dbReference>
<dbReference type="GO" id="GO:0016020">
    <property type="term" value="C:membrane"/>
    <property type="evidence" value="ECO:0007669"/>
    <property type="project" value="UniProtKB-SubCell"/>
</dbReference>
<accession>A0A938XAV2</accession>
<evidence type="ECO:0000313" key="6">
    <source>
        <dbReference type="EMBL" id="MBM6947667.1"/>
    </source>
</evidence>
<keyword evidence="2 5" id="KW-0812">Transmembrane</keyword>
<dbReference type="SUPFAM" id="SSF144091">
    <property type="entry name" value="Rhomboid-like"/>
    <property type="match status" value="1"/>
</dbReference>
<evidence type="ECO:0000256" key="4">
    <source>
        <dbReference type="ARBA" id="ARBA00023136"/>
    </source>
</evidence>
<dbReference type="InterPro" id="IPR035952">
    <property type="entry name" value="Rhomboid-like_sf"/>
</dbReference>
<feature type="transmembrane region" description="Helical" evidence="5">
    <location>
        <begin position="21"/>
        <end position="41"/>
    </location>
</feature>
<gene>
    <name evidence="6" type="ORF">H6A20_03175</name>
</gene>
<evidence type="ECO:0000313" key="7">
    <source>
        <dbReference type="Proteomes" id="UP000705508"/>
    </source>
</evidence>
<evidence type="ECO:0000256" key="1">
    <source>
        <dbReference type="ARBA" id="ARBA00004141"/>
    </source>
</evidence>
<feature type="transmembrane region" description="Helical" evidence="5">
    <location>
        <begin position="195"/>
        <end position="214"/>
    </location>
</feature>
<evidence type="ECO:0000256" key="3">
    <source>
        <dbReference type="ARBA" id="ARBA00022989"/>
    </source>
</evidence>
<protein>
    <submittedName>
        <fullName evidence="6">Uncharacterized protein</fullName>
    </submittedName>
</protein>
<reference evidence="6" key="1">
    <citation type="submission" date="2020-08" db="EMBL/GenBank/DDBJ databases">
        <authorList>
            <person name="Cejkova D."/>
            <person name="Kubasova T."/>
            <person name="Jahodarova E."/>
            <person name="Rychlik I."/>
        </authorList>
    </citation>
    <scope>NUCLEOTIDE SEQUENCE</scope>
    <source>
        <strain evidence="6">An582</strain>
    </source>
</reference>
<comment type="subcellular location">
    <subcellularLocation>
        <location evidence="1">Membrane</location>
        <topology evidence="1">Multi-pass membrane protein</topology>
    </subcellularLocation>
</comment>
<feature type="transmembrane region" description="Helical" evidence="5">
    <location>
        <begin position="69"/>
        <end position="86"/>
    </location>
</feature>
<proteinExistence type="predicted"/>
<name>A0A938XAV2_9CLOT</name>
<feature type="transmembrane region" description="Helical" evidence="5">
    <location>
        <begin position="98"/>
        <end position="119"/>
    </location>
</feature>
<dbReference type="EMBL" id="JACJKS010000003">
    <property type="protein sequence ID" value="MBM6947667.1"/>
    <property type="molecule type" value="Genomic_DNA"/>
</dbReference>
<feature type="transmembrane region" description="Helical" evidence="5">
    <location>
        <begin position="166"/>
        <end position="189"/>
    </location>
</feature>
<dbReference type="Gene3D" id="1.20.1540.10">
    <property type="entry name" value="Rhomboid-like"/>
    <property type="match status" value="1"/>
</dbReference>
<reference evidence="6" key="2">
    <citation type="journal article" date="2021" name="Sci. Rep.">
        <title>The distribution of antibiotic resistance genes in chicken gut microbiota commensals.</title>
        <authorList>
            <person name="Juricova H."/>
            <person name="Matiasovicova J."/>
            <person name="Kubasova T."/>
            <person name="Cejkova D."/>
            <person name="Rychlik I."/>
        </authorList>
    </citation>
    <scope>NUCLEOTIDE SEQUENCE</scope>
    <source>
        <strain evidence="6">An582</strain>
    </source>
</reference>
<sequence length="285" mass="33592">MSWLDRLERRFGRYAIHNLMYYVIILYVVGLALQLLVPNFYYQYLCLDVNAILHGQIWRIVTFIIQPPQSSYIFMIFALYLYYMLGRTLENTWGAFRFNLYFFAGMFFHVIAAFAAYFITGVSFPLGTWYLNMSLFLAFAAIYPDMEFYLFFMIPVKAKWLGWLDGLYFLYTIAQAFLPAYGGSVFGFVYKSNAIAAAVSILNFVIFFLGSRNMRQFAPKQQRRKQQFQKKMRPEQHYAGGARHRCAVCGRTELDDPTLEFRYCSKCNGNYEYCQDHLFSHIHVK</sequence>
<comment type="caution">
    <text evidence="6">The sequence shown here is derived from an EMBL/GenBank/DDBJ whole genome shotgun (WGS) entry which is preliminary data.</text>
</comment>
<organism evidence="6 7">
    <name type="scientific">Mordavella massiliensis</name>
    <dbReference type="NCBI Taxonomy" id="1871024"/>
    <lineage>
        <taxon>Bacteria</taxon>
        <taxon>Bacillati</taxon>
        <taxon>Bacillota</taxon>
        <taxon>Clostridia</taxon>
        <taxon>Eubacteriales</taxon>
        <taxon>Clostridiaceae</taxon>
        <taxon>Mordavella</taxon>
    </lineage>
</organism>
<evidence type="ECO:0000256" key="2">
    <source>
        <dbReference type="ARBA" id="ARBA00022692"/>
    </source>
</evidence>
<keyword evidence="3 5" id="KW-1133">Transmembrane helix</keyword>
<dbReference type="Proteomes" id="UP000705508">
    <property type="component" value="Unassembled WGS sequence"/>
</dbReference>
<keyword evidence="4 5" id="KW-0472">Membrane</keyword>
<evidence type="ECO:0000256" key="5">
    <source>
        <dbReference type="SAM" id="Phobius"/>
    </source>
</evidence>